<dbReference type="OrthoDB" id="1376408at2"/>
<proteinExistence type="predicted"/>
<comment type="caution">
    <text evidence="1">The sequence shown here is derived from an EMBL/GenBank/DDBJ whole genome shotgun (WGS) entry which is preliminary data.</text>
</comment>
<evidence type="ECO:0000313" key="1">
    <source>
        <dbReference type="EMBL" id="RZU39778.1"/>
    </source>
</evidence>
<dbReference type="AlphaFoldDB" id="A0A4Q7YQN6"/>
<accession>A0A4Q7YQN6</accession>
<dbReference type="EMBL" id="SHKW01000001">
    <property type="protein sequence ID" value="RZU39778.1"/>
    <property type="molecule type" value="Genomic_DNA"/>
</dbReference>
<reference evidence="1 2" key="1">
    <citation type="submission" date="2019-02" db="EMBL/GenBank/DDBJ databases">
        <title>Genomic Encyclopedia of Archaeal and Bacterial Type Strains, Phase II (KMG-II): from individual species to whole genera.</title>
        <authorList>
            <person name="Goeker M."/>
        </authorList>
    </citation>
    <scope>NUCLEOTIDE SEQUENCE [LARGE SCALE GENOMIC DNA]</scope>
    <source>
        <strain evidence="1 2">DSM 18101</strain>
    </source>
</reference>
<evidence type="ECO:0008006" key="3">
    <source>
        <dbReference type="Google" id="ProtNLM"/>
    </source>
</evidence>
<dbReference type="Proteomes" id="UP000292958">
    <property type="component" value="Unassembled WGS sequence"/>
</dbReference>
<organism evidence="1 2">
    <name type="scientific">Edaphobacter modestus</name>
    <dbReference type="NCBI Taxonomy" id="388466"/>
    <lineage>
        <taxon>Bacteria</taxon>
        <taxon>Pseudomonadati</taxon>
        <taxon>Acidobacteriota</taxon>
        <taxon>Terriglobia</taxon>
        <taxon>Terriglobales</taxon>
        <taxon>Acidobacteriaceae</taxon>
        <taxon>Edaphobacter</taxon>
    </lineage>
</organism>
<protein>
    <recommendedName>
        <fullName evidence="3">Transposase</fullName>
    </recommendedName>
</protein>
<keyword evidence="2" id="KW-1185">Reference proteome</keyword>
<evidence type="ECO:0000313" key="2">
    <source>
        <dbReference type="Proteomes" id="UP000292958"/>
    </source>
</evidence>
<sequence>MFKRRRFPVDIILVCVRRYCKYGISYRDLAEMMQERGVDVDPTTIMYWVHRYAP</sequence>
<gene>
    <name evidence="1" type="ORF">BDD14_1171</name>
</gene>
<name>A0A4Q7YQN6_9BACT</name>